<evidence type="ECO:0000313" key="4">
    <source>
        <dbReference type="EMBL" id="GGD34770.1"/>
    </source>
</evidence>
<dbReference type="EMBL" id="BMFG01000012">
    <property type="protein sequence ID" value="GGD34770.1"/>
    <property type="molecule type" value="Genomic_DNA"/>
</dbReference>
<dbReference type="AlphaFoldDB" id="A0A916Y8J1"/>
<feature type="domain" description="BD-FAE-like" evidence="3">
    <location>
        <begin position="74"/>
        <end position="283"/>
    </location>
</feature>
<proteinExistence type="predicted"/>
<comment type="caution">
    <text evidence="4">The sequence shown here is derived from an EMBL/GenBank/DDBJ whole genome shotgun (WGS) entry which is preliminary data.</text>
</comment>
<name>A0A916Y8J1_9FLAO</name>
<dbReference type="Pfam" id="PF20434">
    <property type="entry name" value="BD-FAE"/>
    <property type="match status" value="1"/>
</dbReference>
<feature type="transmembrane region" description="Helical" evidence="2">
    <location>
        <begin position="12"/>
        <end position="34"/>
    </location>
</feature>
<dbReference type="PANTHER" id="PTHR48081">
    <property type="entry name" value="AB HYDROLASE SUPERFAMILY PROTEIN C4A8.06C"/>
    <property type="match status" value="1"/>
</dbReference>
<keyword evidence="5" id="KW-1185">Reference proteome</keyword>
<keyword evidence="1" id="KW-0378">Hydrolase</keyword>
<gene>
    <name evidence="4" type="ORF">GCM10011343_25810</name>
</gene>
<dbReference type="RefSeq" id="WP_188363008.1">
    <property type="nucleotide sequence ID" value="NZ_BMFG01000012.1"/>
</dbReference>
<organism evidence="4 5">
    <name type="scientific">Flavobacterium orientale</name>
    <dbReference type="NCBI Taxonomy" id="1756020"/>
    <lineage>
        <taxon>Bacteria</taxon>
        <taxon>Pseudomonadati</taxon>
        <taxon>Bacteroidota</taxon>
        <taxon>Flavobacteriia</taxon>
        <taxon>Flavobacteriales</taxon>
        <taxon>Flavobacteriaceae</taxon>
        <taxon>Flavobacterium</taxon>
    </lineage>
</organism>
<sequence>MKRLLLRIGGTLFVLGIVLYLFFLLSPYPSVWLIRQAFNKEGIRANAALEEHVPEGISTLEDISYDTNDKDAFLDAYYPTAALKTGKKLPVIVWTHGGGLISGSRKQVANYCKLLAAEGYLVIAVGYSIAPEKKYPTPIRQLNNALTFIASGSHQLPADTSFVVLAGDSGGAMLTAATAALITNPTYAQQLDITAGLQPNQLKGLLLFCGIYDISKIEVSDDFGGFMQTVSWAYLGEKNIEAINNLDEISVPTHITATFPSTFITAGNGDPLEAQSKLLSNHLQSLQVKVDTLFYPVSRQPALGHEYQFTYNAAGQNAFRRTLGFLEGLRD</sequence>
<dbReference type="PANTHER" id="PTHR48081:SF6">
    <property type="entry name" value="PEPTIDASE S9 PROLYL OLIGOPEPTIDASE CATALYTIC DOMAIN-CONTAINING PROTEIN"/>
    <property type="match status" value="1"/>
</dbReference>
<dbReference type="Gene3D" id="3.40.50.1820">
    <property type="entry name" value="alpha/beta hydrolase"/>
    <property type="match status" value="1"/>
</dbReference>
<evidence type="ECO:0000256" key="2">
    <source>
        <dbReference type="SAM" id="Phobius"/>
    </source>
</evidence>
<dbReference type="InterPro" id="IPR050300">
    <property type="entry name" value="GDXG_lipolytic_enzyme"/>
</dbReference>
<dbReference type="InterPro" id="IPR049492">
    <property type="entry name" value="BD-FAE-like_dom"/>
</dbReference>
<dbReference type="GO" id="GO:0016787">
    <property type="term" value="F:hydrolase activity"/>
    <property type="evidence" value="ECO:0007669"/>
    <property type="project" value="UniProtKB-KW"/>
</dbReference>
<protein>
    <submittedName>
        <fullName evidence="4">Lipase LipA</fullName>
    </submittedName>
</protein>
<evidence type="ECO:0000259" key="3">
    <source>
        <dbReference type="Pfam" id="PF20434"/>
    </source>
</evidence>
<keyword evidence="2" id="KW-1133">Transmembrane helix</keyword>
<dbReference type="Proteomes" id="UP000625735">
    <property type="component" value="Unassembled WGS sequence"/>
</dbReference>
<reference evidence="4" key="2">
    <citation type="submission" date="2020-09" db="EMBL/GenBank/DDBJ databases">
        <authorList>
            <person name="Sun Q."/>
            <person name="Zhou Y."/>
        </authorList>
    </citation>
    <scope>NUCLEOTIDE SEQUENCE</scope>
    <source>
        <strain evidence="4">CGMCC 1.12506</strain>
    </source>
</reference>
<reference evidence="4" key="1">
    <citation type="journal article" date="2014" name="Int. J. Syst. Evol. Microbiol.">
        <title>Complete genome sequence of Corynebacterium casei LMG S-19264T (=DSM 44701T), isolated from a smear-ripened cheese.</title>
        <authorList>
            <consortium name="US DOE Joint Genome Institute (JGI-PGF)"/>
            <person name="Walter F."/>
            <person name="Albersmeier A."/>
            <person name="Kalinowski J."/>
            <person name="Ruckert C."/>
        </authorList>
    </citation>
    <scope>NUCLEOTIDE SEQUENCE</scope>
    <source>
        <strain evidence="4">CGMCC 1.12506</strain>
    </source>
</reference>
<keyword evidence="2" id="KW-0812">Transmembrane</keyword>
<evidence type="ECO:0000256" key="1">
    <source>
        <dbReference type="ARBA" id="ARBA00022801"/>
    </source>
</evidence>
<evidence type="ECO:0000313" key="5">
    <source>
        <dbReference type="Proteomes" id="UP000625735"/>
    </source>
</evidence>
<dbReference type="SUPFAM" id="SSF53474">
    <property type="entry name" value="alpha/beta-Hydrolases"/>
    <property type="match status" value="1"/>
</dbReference>
<accession>A0A916Y8J1</accession>
<dbReference type="InterPro" id="IPR029058">
    <property type="entry name" value="AB_hydrolase_fold"/>
</dbReference>
<keyword evidence="2" id="KW-0472">Membrane</keyword>